<dbReference type="PANTHER" id="PTHR10067">
    <property type="entry name" value="PHOSPHATIDYLSERINE DECARBOXYLASE"/>
    <property type="match status" value="1"/>
</dbReference>
<dbReference type="STRING" id="1287681.M7SL77"/>
<accession>M7SL77</accession>
<dbReference type="HOGENOM" id="CLU_419786_0_0_1"/>
<proteinExistence type="predicted"/>
<name>M7SL77_EUTLA</name>
<dbReference type="KEGG" id="ela:UCREL1_7931"/>
<keyword evidence="2" id="KW-0456">Lyase</keyword>
<dbReference type="AlphaFoldDB" id="M7SL77"/>
<dbReference type="EMBL" id="KB706942">
    <property type="protein sequence ID" value="EMR65103.1"/>
    <property type="molecule type" value="Genomic_DNA"/>
</dbReference>
<dbReference type="PANTHER" id="PTHR10067:SF9">
    <property type="entry name" value="PHOSPHATIDYLSERINE DECARBOXYLASE FAMILY PROTEIN (AFU_ORTHOLOGUE AFUA_7G01730)"/>
    <property type="match status" value="1"/>
</dbReference>
<dbReference type="GO" id="GO:0005739">
    <property type="term" value="C:mitochondrion"/>
    <property type="evidence" value="ECO:0007669"/>
    <property type="project" value="TreeGrafter"/>
</dbReference>
<evidence type="ECO:0000256" key="3">
    <source>
        <dbReference type="SAM" id="MobiDB-lite"/>
    </source>
</evidence>
<evidence type="ECO:0000313" key="5">
    <source>
        <dbReference type="EMBL" id="EMR65103.1"/>
    </source>
</evidence>
<reference evidence="6" key="1">
    <citation type="journal article" date="2013" name="Genome Announc.">
        <title>Draft genome sequence of the grapevine dieback fungus Eutypa lata UCR-EL1.</title>
        <authorList>
            <person name="Blanco-Ulate B."/>
            <person name="Rolshausen P.E."/>
            <person name="Cantu D."/>
        </authorList>
    </citation>
    <scope>NUCLEOTIDE SEQUENCE [LARGE SCALE GENOMIC DNA]</scope>
    <source>
        <strain evidence="6">UCR-EL1</strain>
    </source>
</reference>
<dbReference type="GO" id="GO:0004609">
    <property type="term" value="F:phosphatidylserine decarboxylase activity"/>
    <property type="evidence" value="ECO:0007669"/>
    <property type="project" value="InterPro"/>
</dbReference>
<keyword evidence="6" id="KW-1185">Reference proteome</keyword>
<dbReference type="Pfam" id="PF02666">
    <property type="entry name" value="PS_Dcarbxylase"/>
    <property type="match status" value="1"/>
</dbReference>
<evidence type="ECO:0000256" key="1">
    <source>
        <dbReference type="ARBA" id="ARBA00022793"/>
    </source>
</evidence>
<dbReference type="InterPro" id="IPR022237">
    <property type="entry name" value="PsiD-like"/>
</dbReference>
<dbReference type="InterPro" id="IPR003817">
    <property type="entry name" value="PS_Dcarbxylase"/>
</dbReference>
<protein>
    <submittedName>
        <fullName evidence="5">Putative phosphatidylserine decarboxylase protein</fullName>
    </submittedName>
</protein>
<dbReference type="GO" id="GO:0006646">
    <property type="term" value="P:phosphatidylethanolamine biosynthetic process"/>
    <property type="evidence" value="ECO:0007669"/>
    <property type="project" value="TreeGrafter"/>
</dbReference>
<evidence type="ECO:0000313" key="6">
    <source>
        <dbReference type="Proteomes" id="UP000012174"/>
    </source>
</evidence>
<keyword evidence="1" id="KW-0210">Decarboxylase</keyword>
<dbReference type="OrthoDB" id="5973539at2759"/>
<sequence>MPAQQSRTLRPSRKSFQNSGWLPKSQEAFHDYMDKLSNKVEKQRKLIRNGDAALLAPVQEFKNFIESEPTVYGEFIRMFEVASKDDKDPSRCYEDLIDQINVIFRQAPSFGDLGPPMYMIMSHIMNTQGGFSAFTKENLNRHFKNMFVAWTLFLTSKDSRDVLNEGTNGWFSVKAKEKMMEQYPNRAFEDVFICDCHADYHGYTSYEDFFNRRFRDPETDRPTGDLKNDAIVSSAAESTSYAYQENVQKYDELFIKDEAYSLQHLLAGHNVEDFVGGTVLQGFLSTTGYHRWHAPVKGTIRQIVDIPGTYFAQAPSTIGYPIDDHDPEAPPPPYLQSLRFFSNTAARQLIFIQADNPQIGLMCVVSIGMTEISTCQATVFEGQHVIRGEELGVKIDDVYRCPDVALKINHPLNMNIPDSPWVPPGRTGHVVSKSTVLAMVALLVVSSMASPTSLQAQNEPIIPSRQFHQLQKDLYRDGKLDWVEVEGGHITSIPNSMGKSYLTQRGINPDGTMSPTEIVDIQDDWHDAGTVHGKEYNMDCFGSGPKVLTRILQSPAIEICKAFFEKSAAGVAINNGWNAFVESGLAEQAGKSFELFYRWGYTSVVAEFRPTEKICEELSSMMFSGDCGKDGYSRGLTASIRGDDGFVFAIDPK</sequence>
<gene>
    <name evidence="5" type="ORF">UCREL1_7931</name>
</gene>
<dbReference type="eggNOG" id="KOG2419">
    <property type="taxonomic scope" value="Eukaryota"/>
</dbReference>
<feature type="region of interest" description="Disordered" evidence="3">
    <location>
        <begin position="1"/>
        <end position="20"/>
    </location>
</feature>
<dbReference type="Proteomes" id="UP000012174">
    <property type="component" value="Unassembled WGS sequence"/>
</dbReference>
<feature type="domain" description="L-tryptophan decarboxylase PsiD-like" evidence="4">
    <location>
        <begin position="57"/>
        <end position="179"/>
    </location>
</feature>
<organism evidence="5 6">
    <name type="scientific">Eutypa lata (strain UCR-EL1)</name>
    <name type="common">Grapevine dieback disease fungus</name>
    <name type="synonym">Eutypa armeniacae</name>
    <dbReference type="NCBI Taxonomy" id="1287681"/>
    <lineage>
        <taxon>Eukaryota</taxon>
        <taxon>Fungi</taxon>
        <taxon>Dikarya</taxon>
        <taxon>Ascomycota</taxon>
        <taxon>Pezizomycotina</taxon>
        <taxon>Sordariomycetes</taxon>
        <taxon>Xylariomycetidae</taxon>
        <taxon>Xylariales</taxon>
        <taxon>Diatrypaceae</taxon>
        <taxon>Eutypa</taxon>
    </lineage>
</organism>
<evidence type="ECO:0000259" key="4">
    <source>
        <dbReference type="Pfam" id="PF12588"/>
    </source>
</evidence>
<dbReference type="Pfam" id="PF12588">
    <property type="entry name" value="PSDC"/>
    <property type="match status" value="1"/>
</dbReference>
<evidence type="ECO:0000256" key="2">
    <source>
        <dbReference type="ARBA" id="ARBA00023239"/>
    </source>
</evidence>